<evidence type="ECO:0000256" key="2">
    <source>
        <dbReference type="ARBA" id="ARBA00009212"/>
    </source>
</evidence>
<dbReference type="PANTHER" id="PTHR34702">
    <property type="entry name" value="NA(+)/H(+) ANTIPORTER SUBUNIT F1"/>
    <property type="match status" value="1"/>
</dbReference>
<keyword evidence="11" id="KW-1185">Reference proteome</keyword>
<evidence type="ECO:0000256" key="5">
    <source>
        <dbReference type="ARBA" id="ARBA00022692"/>
    </source>
</evidence>
<comment type="similarity">
    <text evidence="2">Belongs to the CPA3 antiporters (TC 2.A.63) subunit F family.</text>
</comment>
<dbReference type="PANTHER" id="PTHR34702:SF1">
    <property type="entry name" value="NA(+)_H(+) ANTIPORTER SUBUNIT F"/>
    <property type="match status" value="1"/>
</dbReference>
<evidence type="ECO:0000256" key="3">
    <source>
        <dbReference type="ARBA" id="ARBA00022448"/>
    </source>
</evidence>
<feature type="transmembrane region" description="Helical" evidence="9">
    <location>
        <begin position="65"/>
        <end position="88"/>
    </location>
</feature>
<evidence type="ECO:0000256" key="6">
    <source>
        <dbReference type="ARBA" id="ARBA00022989"/>
    </source>
</evidence>
<evidence type="ECO:0000313" key="11">
    <source>
        <dbReference type="Proteomes" id="UP001500622"/>
    </source>
</evidence>
<keyword evidence="6 9" id="KW-1133">Transmembrane helix</keyword>
<evidence type="ECO:0000313" key="10">
    <source>
        <dbReference type="EMBL" id="GAA4427525.1"/>
    </source>
</evidence>
<accession>A0ABP8LES5</accession>
<keyword evidence="5 9" id="KW-0812">Transmembrane</keyword>
<evidence type="ECO:0000256" key="1">
    <source>
        <dbReference type="ARBA" id="ARBA00004651"/>
    </source>
</evidence>
<organism evidence="10 11">
    <name type="scientific">Georgenia halophila</name>
    <dbReference type="NCBI Taxonomy" id="620889"/>
    <lineage>
        <taxon>Bacteria</taxon>
        <taxon>Bacillati</taxon>
        <taxon>Actinomycetota</taxon>
        <taxon>Actinomycetes</taxon>
        <taxon>Micrococcales</taxon>
        <taxon>Bogoriellaceae</taxon>
        <taxon>Georgenia</taxon>
    </lineage>
</organism>
<comment type="caution">
    <text evidence="10">The sequence shown here is derived from an EMBL/GenBank/DDBJ whole genome shotgun (WGS) entry which is preliminary data.</text>
</comment>
<evidence type="ECO:0008006" key="12">
    <source>
        <dbReference type="Google" id="ProtNLM"/>
    </source>
</evidence>
<protein>
    <recommendedName>
        <fullName evidence="12">Multisubunit sodium/proton antiporter MrpF subunit</fullName>
    </recommendedName>
</protein>
<proteinExistence type="inferred from homology"/>
<evidence type="ECO:0000256" key="4">
    <source>
        <dbReference type="ARBA" id="ARBA00022475"/>
    </source>
</evidence>
<comment type="subcellular location">
    <subcellularLocation>
        <location evidence="1">Cell membrane</location>
        <topology evidence="1">Multi-pass membrane protein</topology>
    </subcellularLocation>
</comment>
<dbReference type="RefSeq" id="WP_345216842.1">
    <property type="nucleotide sequence ID" value="NZ_BAABGN010000011.1"/>
</dbReference>
<feature type="region of interest" description="Disordered" evidence="8">
    <location>
        <begin position="114"/>
        <end position="137"/>
    </location>
</feature>
<feature type="transmembrane region" description="Helical" evidence="9">
    <location>
        <begin position="6"/>
        <end position="27"/>
    </location>
</feature>
<dbReference type="EMBL" id="BAABGN010000011">
    <property type="protein sequence ID" value="GAA4427525.1"/>
    <property type="molecule type" value="Genomic_DNA"/>
</dbReference>
<reference evidence="11" key="1">
    <citation type="journal article" date="2019" name="Int. J. Syst. Evol. Microbiol.">
        <title>The Global Catalogue of Microorganisms (GCM) 10K type strain sequencing project: providing services to taxonomists for standard genome sequencing and annotation.</title>
        <authorList>
            <consortium name="The Broad Institute Genomics Platform"/>
            <consortium name="The Broad Institute Genome Sequencing Center for Infectious Disease"/>
            <person name="Wu L."/>
            <person name="Ma J."/>
        </authorList>
    </citation>
    <scope>NUCLEOTIDE SEQUENCE [LARGE SCALE GENOMIC DNA]</scope>
    <source>
        <strain evidence="11">JCM 17810</strain>
    </source>
</reference>
<keyword evidence="7 9" id="KW-0472">Membrane</keyword>
<dbReference type="Proteomes" id="UP001500622">
    <property type="component" value="Unassembled WGS sequence"/>
</dbReference>
<evidence type="ECO:0000256" key="7">
    <source>
        <dbReference type="ARBA" id="ARBA00023136"/>
    </source>
</evidence>
<sequence length="137" mass="13985">MILSTFVDVVLVVSFSLLGVAVLVALVRMEKGPTMFDRVASLDVVTVTVLGGCALMTARTGRTDLVPVLAVLAVVGFVGSVALARFAAVEAPEEARILSKEEVARALAAQQALADADAPVHDPDAPSDDADAAGGGR</sequence>
<dbReference type="Pfam" id="PF04066">
    <property type="entry name" value="MrpF_PhaF"/>
    <property type="match status" value="1"/>
</dbReference>
<gene>
    <name evidence="10" type="ORF">GCM10023169_27660</name>
</gene>
<evidence type="ECO:0000256" key="9">
    <source>
        <dbReference type="SAM" id="Phobius"/>
    </source>
</evidence>
<keyword evidence="4" id="KW-1003">Cell membrane</keyword>
<name>A0ABP8LES5_9MICO</name>
<feature type="transmembrane region" description="Helical" evidence="9">
    <location>
        <begin position="39"/>
        <end position="59"/>
    </location>
</feature>
<evidence type="ECO:0000256" key="8">
    <source>
        <dbReference type="SAM" id="MobiDB-lite"/>
    </source>
</evidence>
<keyword evidence="3" id="KW-0813">Transport</keyword>
<dbReference type="InterPro" id="IPR007208">
    <property type="entry name" value="MrpF/PhaF-like"/>
</dbReference>